<reference evidence="2" key="1">
    <citation type="journal article" date="2021" name="PeerJ">
        <title>Extensive microbial diversity within the chicken gut microbiome revealed by metagenomics and culture.</title>
        <authorList>
            <person name="Gilroy R."/>
            <person name="Ravi A."/>
            <person name="Getino M."/>
            <person name="Pursley I."/>
            <person name="Horton D.L."/>
            <person name="Alikhan N.F."/>
            <person name="Baker D."/>
            <person name="Gharbi K."/>
            <person name="Hall N."/>
            <person name="Watson M."/>
            <person name="Adriaenssens E.M."/>
            <person name="Foster-Nyarko E."/>
            <person name="Jarju S."/>
            <person name="Secka A."/>
            <person name="Antonio M."/>
            <person name="Oren A."/>
            <person name="Chaudhuri R.R."/>
            <person name="La Ragione R."/>
            <person name="Hildebrand F."/>
            <person name="Pallen M.J."/>
        </authorList>
    </citation>
    <scope>NUCLEOTIDE SEQUENCE</scope>
    <source>
        <strain evidence="2">ChiHjej12B11-16260</strain>
    </source>
</reference>
<accession>A0A9D1VSU7</accession>
<sequence>MMGKNKRAILLMLLCAGVFFYLFSCEVPYYSDDWWYAWVQEQEGYPTQRIVTLCDVAVSQYNHYMSVNSRVFVNGLVQVVVSFCSKPFFNVVNSCVFIFSVILFVILSLPRVSRREPLAWLFVIAYLFFAMPCHYESFMWATGSISYLWTGCAVLLFCLLWRHLQHHDIAVGWYIPLFVAGMLCGWSHEGYSLGLAAGCTVDLWIRRKHNRRAQYVLYAGFLAGVLFLLLAPCMFLRLSGQVGGYGLFLTGLYLPGLLLPVLLASVWVWLYVRHRRWALRCMRRCRVAIVAAAVSLLIAMVADNGEHRAYWCPSFFCAIPLTYLWSLLWQRAAKRKRVAAVVLSSLLLLFACLVYREHCRVEAQHRELIDTFRKSADGTVVMEIYTPPLYAYGYTLDLRREYLKGWTAWHMKSYYGRPMLNFIPSSLYKALSHPDTFFAEPHRVPGNACLYTLPDIDVYVWPATEHPADTLLYGYAPVSARDNVPLMSRMRRILLPESYPDSEVLPSYRTACTMPDGRSYQCVPKSIYRRVLRIDRYGEE</sequence>
<name>A0A9D1VSU7_9BACT</name>
<keyword evidence="1" id="KW-1133">Transmembrane helix</keyword>
<evidence type="ECO:0000313" key="2">
    <source>
        <dbReference type="EMBL" id="HIX45930.1"/>
    </source>
</evidence>
<reference evidence="2" key="2">
    <citation type="submission" date="2021-04" db="EMBL/GenBank/DDBJ databases">
        <authorList>
            <person name="Gilroy R."/>
        </authorList>
    </citation>
    <scope>NUCLEOTIDE SEQUENCE</scope>
    <source>
        <strain evidence="2">ChiHjej12B11-16260</strain>
    </source>
</reference>
<feature type="transmembrane region" description="Helical" evidence="1">
    <location>
        <begin position="338"/>
        <end position="356"/>
    </location>
</feature>
<dbReference type="Pfam" id="PF19528">
    <property type="entry name" value="DUF6056"/>
    <property type="match status" value="1"/>
</dbReference>
<feature type="transmembrane region" description="Helical" evidence="1">
    <location>
        <begin position="215"/>
        <end position="240"/>
    </location>
</feature>
<evidence type="ECO:0000313" key="3">
    <source>
        <dbReference type="Proteomes" id="UP000824246"/>
    </source>
</evidence>
<feature type="transmembrane region" description="Helical" evidence="1">
    <location>
        <begin position="119"/>
        <end position="138"/>
    </location>
</feature>
<feature type="transmembrane region" description="Helical" evidence="1">
    <location>
        <begin position="284"/>
        <end position="302"/>
    </location>
</feature>
<proteinExistence type="predicted"/>
<protein>
    <submittedName>
        <fullName evidence="2">Uncharacterized protein</fullName>
    </submittedName>
</protein>
<dbReference type="AlphaFoldDB" id="A0A9D1VSU7"/>
<keyword evidence="1" id="KW-0812">Transmembrane</keyword>
<dbReference type="InterPro" id="IPR045691">
    <property type="entry name" value="DUF6056"/>
</dbReference>
<organism evidence="2 3">
    <name type="scientific">Candidatus Barnesiella excrementipullorum</name>
    <dbReference type="NCBI Taxonomy" id="2838479"/>
    <lineage>
        <taxon>Bacteria</taxon>
        <taxon>Pseudomonadati</taxon>
        <taxon>Bacteroidota</taxon>
        <taxon>Bacteroidia</taxon>
        <taxon>Bacteroidales</taxon>
        <taxon>Barnesiellaceae</taxon>
        <taxon>Barnesiella</taxon>
    </lineage>
</organism>
<feature type="transmembrane region" description="Helical" evidence="1">
    <location>
        <begin position="88"/>
        <end position="107"/>
    </location>
</feature>
<dbReference type="Proteomes" id="UP000824246">
    <property type="component" value="Unassembled WGS sequence"/>
</dbReference>
<keyword evidence="1" id="KW-0472">Membrane</keyword>
<feature type="transmembrane region" description="Helical" evidence="1">
    <location>
        <begin position="252"/>
        <end position="272"/>
    </location>
</feature>
<feature type="transmembrane region" description="Helical" evidence="1">
    <location>
        <begin position="144"/>
        <end position="161"/>
    </location>
</feature>
<gene>
    <name evidence="2" type="ORF">H9982_06885</name>
</gene>
<comment type="caution">
    <text evidence="2">The sequence shown here is derived from an EMBL/GenBank/DDBJ whole genome shotgun (WGS) entry which is preliminary data.</text>
</comment>
<dbReference type="EMBL" id="DXFB01000178">
    <property type="protein sequence ID" value="HIX45930.1"/>
    <property type="molecule type" value="Genomic_DNA"/>
</dbReference>
<evidence type="ECO:0000256" key="1">
    <source>
        <dbReference type="SAM" id="Phobius"/>
    </source>
</evidence>
<feature type="transmembrane region" description="Helical" evidence="1">
    <location>
        <begin position="308"/>
        <end position="326"/>
    </location>
</feature>